<dbReference type="EMBL" id="CP003620">
    <property type="protein sequence ID" value="AFZ14809.1"/>
    <property type="molecule type" value="Genomic_DNA"/>
</dbReference>
<dbReference type="AlphaFoldDB" id="K9W4T9"/>
<keyword evidence="3" id="KW-1185">Reference proteome</keyword>
<dbReference type="eggNOG" id="ENOG5032S00">
    <property type="taxonomic scope" value="Bacteria"/>
</dbReference>
<sequence length="194" mass="21449">MSNKVATIFGLTSCFFCFTETYLLNFVVAQTATQTNTPNSTIGTNSDANVINQISPQQNAQNRNEINFPNIYPLNTPIHTPVNTENDFGLNLSAAVNTLDSNNVTVFLGLIYQPGRTDSHIARMAKLRSETEVLDTQKQISQAQLQLLQKQIAEAELRLQRMQQSPNSDPSKTSNPANDPKNQQVVPLPNSQSK</sequence>
<protein>
    <submittedName>
        <fullName evidence="2">Uncharacterized protein</fullName>
    </submittedName>
</protein>
<gene>
    <name evidence="2" type="ORF">Cri9333_4002</name>
</gene>
<name>K9W4T9_9CYAN</name>
<organism evidence="2 3">
    <name type="scientific">Crinalium epipsammum PCC 9333</name>
    <dbReference type="NCBI Taxonomy" id="1173022"/>
    <lineage>
        <taxon>Bacteria</taxon>
        <taxon>Bacillati</taxon>
        <taxon>Cyanobacteriota</taxon>
        <taxon>Cyanophyceae</taxon>
        <taxon>Gomontiellales</taxon>
        <taxon>Gomontiellaceae</taxon>
        <taxon>Crinalium</taxon>
    </lineage>
</organism>
<feature type="region of interest" description="Disordered" evidence="1">
    <location>
        <begin position="158"/>
        <end position="194"/>
    </location>
</feature>
<proteinExistence type="predicted"/>
<feature type="compositionally biased region" description="Polar residues" evidence="1">
    <location>
        <begin position="161"/>
        <end position="194"/>
    </location>
</feature>
<reference evidence="2 3" key="1">
    <citation type="submission" date="2012-06" db="EMBL/GenBank/DDBJ databases">
        <title>Finished chromosome of genome of Crinalium epipsammum PCC 9333.</title>
        <authorList>
            <consortium name="US DOE Joint Genome Institute"/>
            <person name="Gugger M."/>
            <person name="Coursin T."/>
            <person name="Rippka R."/>
            <person name="Tandeau De Marsac N."/>
            <person name="Huntemann M."/>
            <person name="Wei C.-L."/>
            <person name="Han J."/>
            <person name="Detter J.C."/>
            <person name="Han C."/>
            <person name="Tapia R."/>
            <person name="Davenport K."/>
            <person name="Daligault H."/>
            <person name="Erkkila T."/>
            <person name="Gu W."/>
            <person name="Munk A.C.C."/>
            <person name="Teshima H."/>
            <person name="Xu Y."/>
            <person name="Chain P."/>
            <person name="Chen A."/>
            <person name="Krypides N."/>
            <person name="Mavromatis K."/>
            <person name="Markowitz V."/>
            <person name="Szeto E."/>
            <person name="Ivanova N."/>
            <person name="Mikhailova N."/>
            <person name="Ovchinnikova G."/>
            <person name="Pagani I."/>
            <person name="Pati A."/>
            <person name="Goodwin L."/>
            <person name="Peters L."/>
            <person name="Pitluck S."/>
            <person name="Woyke T."/>
            <person name="Kerfeld C."/>
        </authorList>
    </citation>
    <scope>NUCLEOTIDE SEQUENCE [LARGE SCALE GENOMIC DNA]</scope>
    <source>
        <strain evidence="2 3">PCC 9333</strain>
    </source>
</reference>
<evidence type="ECO:0000313" key="2">
    <source>
        <dbReference type="EMBL" id="AFZ14809.1"/>
    </source>
</evidence>
<dbReference type="Proteomes" id="UP000010472">
    <property type="component" value="Chromosome"/>
</dbReference>
<dbReference type="RefSeq" id="WP_015204909.1">
    <property type="nucleotide sequence ID" value="NC_019753.1"/>
</dbReference>
<dbReference type="HOGENOM" id="CLU_1400449_0_0_3"/>
<evidence type="ECO:0000256" key="1">
    <source>
        <dbReference type="SAM" id="MobiDB-lite"/>
    </source>
</evidence>
<dbReference type="KEGG" id="cep:Cri9333_4002"/>
<dbReference type="PATRIC" id="fig|1173022.3.peg.4320"/>
<accession>K9W4T9</accession>
<evidence type="ECO:0000313" key="3">
    <source>
        <dbReference type="Proteomes" id="UP000010472"/>
    </source>
</evidence>